<dbReference type="PROSITE" id="PS51123">
    <property type="entry name" value="OMPA_2"/>
    <property type="match status" value="1"/>
</dbReference>
<dbReference type="PANTHER" id="PTHR30329:SF21">
    <property type="entry name" value="LIPOPROTEIN YIAD-RELATED"/>
    <property type="match status" value="1"/>
</dbReference>
<dbReference type="Gene3D" id="3.30.1330.60">
    <property type="entry name" value="OmpA-like domain"/>
    <property type="match status" value="1"/>
</dbReference>
<dbReference type="NCBIfam" id="NF006548">
    <property type="entry name" value="PRK09041.1"/>
    <property type="match status" value="1"/>
</dbReference>
<accession>A0A832J423</accession>
<dbReference type="SUPFAM" id="SSF103088">
    <property type="entry name" value="OmpA-like"/>
    <property type="match status" value="1"/>
</dbReference>
<evidence type="ECO:0000256" key="6">
    <source>
        <dbReference type="ARBA" id="ARBA00023136"/>
    </source>
</evidence>
<dbReference type="GO" id="GO:0005886">
    <property type="term" value="C:plasma membrane"/>
    <property type="evidence" value="ECO:0007669"/>
    <property type="project" value="UniProtKB-SubCell"/>
</dbReference>
<dbReference type="CDD" id="cd07185">
    <property type="entry name" value="OmpA_C-like"/>
    <property type="match status" value="1"/>
</dbReference>
<feature type="domain" description="OmpA-like" evidence="10">
    <location>
        <begin position="165"/>
        <end position="284"/>
    </location>
</feature>
<keyword evidence="6 7" id="KW-0472">Membrane</keyword>
<protein>
    <submittedName>
        <fullName evidence="11">Motility protein MotB</fullName>
    </submittedName>
</protein>
<keyword evidence="3" id="KW-1003">Cell membrane</keyword>
<dbReference type="InterPro" id="IPR025713">
    <property type="entry name" value="MotB-like_N_dom"/>
</dbReference>
<dbReference type="InterPro" id="IPR050330">
    <property type="entry name" value="Bact_OuterMem_StrucFunc"/>
</dbReference>
<evidence type="ECO:0000256" key="2">
    <source>
        <dbReference type="ARBA" id="ARBA00008914"/>
    </source>
</evidence>
<comment type="subcellular location">
    <subcellularLocation>
        <location evidence="1">Cell membrane</location>
        <topology evidence="1">Single-pass membrane protein</topology>
    </subcellularLocation>
</comment>
<evidence type="ECO:0000313" key="11">
    <source>
        <dbReference type="EMBL" id="HHJ81265.1"/>
    </source>
</evidence>
<name>A0A832J423_9GAMM</name>
<evidence type="ECO:0000256" key="4">
    <source>
        <dbReference type="ARBA" id="ARBA00022692"/>
    </source>
</evidence>
<comment type="similarity">
    <text evidence="2">Belongs to the MotB family.</text>
</comment>
<keyword evidence="4 9" id="KW-0812">Transmembrane</keyword>
<sequence length="413" mass="45014">MIDKKQPIIVKKISHGGHGHHGGAWKVAFADFVTAMMAFFMLMWLIAGTSDEEKAALSEYFDNPSMAEGVAPTSAPSSVKGPGGASPGLIQLSQVPADKMHDKEKDEDFKEKVDVDEEKQKRIEEQQEKKMLDDLMEDLKKAVQESDALAPYKDQLLIDITPEGLRILIVDKANRPMFDAGKADLKYYTVDILFELAKFIRGVPNRISITGHTDASQFRGREGYSNWELSADRANAARRVLVDGGVAETQVGRVVGLASSSLFDRADPLNPINRRISIIVMNKKTDEAISRGEGVVEQTLSDRDKAHGGGFDDAPAKALGASDINIDMDKGTGEAVNKTMNKAAKPEKRTDSPSSSAPKKSEQLKALGSIIQLPNFDALNGGQAPDRAVSKPLPVTPPMNQESDFEELPMELL</sequence>
<dbReference type="InterPro" id="IPR036737">
    <property type="entry name" value="OmpA-like_sf"/>
</dbReference>
<feature type="region of interest" description="Disordered" evidence="8">
    <location>
        <begin position="340"/>
        <end position="413"/>
    </location>
</feature>
<evidence type="ECO:0000256" key="3">
    <source>
        <dbReference type="ARBA" id="ARBA00022475"/>
    </source>
</evidence>
<dbReference type="Proteomes" id="UP000885832">
    <property type="component" value="Unassembled WGS sequence"/>
</dbReference>
<keyword evidence="5 9" id="KW-1133">Transmembrane helix</keyword>
<feature type="transmembrane region" description="Helical" evidence="9">
    <location>
        <begin position="27"/>
        <end position="47"/>
    </location>
</feature>
<organism evidence="11">
    <name type="scientific">Candidatus Tenderia electrophaga</name>
    <dbReference type="NCBI Taxonomy" id="1748243"/>
    <lineage>
        <taxon>Bacteria</taxon>
        <taxon>Pseudomonadati</taxon>
        <taxon>Pseudomonadota</taxon>
        <taxon>Gammaproteobacteria</taxon>
        <taxon>Candidatus Tenderiales</taxon>
        <taxon>Candidatus Tenderiaceae</taxon>
        <taxon>Candidatus Tenderia</taxon>
    </lineage>
</organism>
<evidence type="ECO:0000256" key="5">
    <source>
        <dbReference type="ARBA" id="ARBA00022989"/>
    </source>
</evidence>
<dbReference type="Pfam" id="PF13677">
    <property type="entry name" value="MotB_plug"/>
    <property type="match status" value="1"/>
</dbReference>
<dbReference type="AlphaFoldDB" id="A0A832J423"/>
<feature type="compositionally biased region" description="Acidic residues" evidence="8">
    <location>
        <begin position="403"/>
        <end position="413"/>
    </location>
</feature>
<evidence type="ECO:0000256" key="1">
    <source>
        <dbReference type="ARBA" id="ARBA00004162"/>
    </source>
</evidence>
<dbReference type="Pfam" id="PF00691">
    <property type="entry name" value="OmpA"/>
    <property type="match status" value="1"/>
</dbReference>
<reference evidence="11" key="1">
    <citation type="journal article" date="2020" name="mSystems">
        <title>Genome- and Community-Level Interaction Insights into Carbon Utilization and Element Cycling Functions of Hydrothermarchaeota in Hydrothermal Sediment.</title>
        <authorList>
            <person name="Zhou Z."/>
            <person name="Liu Y."/>
            <person name="Xu W."/>
            <person name="Pan J."/>
            <person name="Luo Z.H."/>
            <person name="Li M."/>
        </authorList>
    </citation>
    <scope>NUCLEOTIDE SEQUENCE [LARGE SCALE GENOMIC DNA]</scope>
    <source>
        <strain evidence="11">HyVt-505</strain>
    </source>
</reference>
<dbReference type="EMBL" id="DRNF01000409">
    <property type="protein sequence ID" value="HHJ81265.1"/>
    <property type="molecule type" value="Genomic_DNA"/>
</dbReference>
<evidence type="ECO:0000259" key="10">
    <source>
        <dbReference type="PROSITE" id="PS51123"/>
    </source>
</evidence>
<dbReference type="InterPro" id="IPR006665">
    <property type="entry name" value="OmpA-like"/>
</dbReference>
<evidence type="ECO:0000256" key="8">
    <source>
        <dbReference type="SAM" id="MobiDB-lite"/>
    </source>
</evidence>
<evidence type="ECO:0000256" key="7">
    <source>
        <dbReference type="PROSITE-ProRule" id="PRU00473"/>
    </source>
</evidence>
<gene>
    <name evidence="11" type="primary">motB</name>
    <name evidence="11" type="ORF">ENJ65_06490</name>
</gene>
<evidence type="ECO:0000256" key="9">
    <source>
        <dbReference type="SAM" id="Phobius"/>
    </source>
</evidence>
<dbReference type="PANTHER" id="PTHR30329">
    <property type="entry name" value="STATOR ELEMENT OF FLAGELLAR MOTOR COMPLEX"/>
    <property type="match status" value="1"/>
</dbReference>
<proteinExistence type="inferred from homology"/>
<feature type="region of interest" description="Disordered" evidence="8">
    <location>
        <begin position="69"/>
        <end position="119"/>
    </location>
</feature>
<feature type="compositionally biased region" description="Basic and acidic residues" evidence="8">
    <location>
        <begin position="98"/>
        <end position="119"/>
    </location>
</feature>
<comment type="caution">
    <text evidence="11">The sequence shown here is derived from an EMBL/GenBank/DDBJ whole genome shotgun (WGS) entry which is preliminary data.</text>
</comment>